<dbReference type="SMART" id="SM00249">
    <property type="entry name" value="PHD"/>
    <property type="match status" value="2"/>
</dbReference>
<dbReference type="InterPro" id="IPR019787">
    <property type="entry name" value="Znf_PHD-finger"/>
</dbReference>
<dbReference type="InterPro" id="IPR013083">
    <property type="entry name" value="Znf_RING/FYVE/PHD"/>
</dbReference>
<dbReference type="InterPro" id="IPR059153">
    <property type="entry name" value="NSD_PHD-1st"/>
</dbReference>
<dbReference type="InterPro" id="IPR056511">
    <property type="entry name" value="IDM1_C"/>
</dbReference>
<dbReference type="InterPro" id="IPR000182">
    <property type="entry name" value="GNAT_dom"/>
</dbReference>
<dbReference type="GO" id="GO:0000977">
    <property type="term" value="F:RNA polymerase II transcription regulatory region sequence-specific DNA binding"/>
    <property type="evidence" value="ECO:0007669"/>
    <property type="project" value="TreeGrafter"/>
</dbReference>
<feature type="compositionally biased region" description="Low complexity" evidence="7">
    <location>
        <begin position="39"/>
        <end position="51"/>
    </location>
</feature>
<feature type="region of interest" description="Disordered" evidence="7">
    <location>
        <begin position="490"/>
        <end position="518"/>
    </location>
</feature>
<dbReference type="PROSITE" id="PS50016">
    <property type="entry name" value="ZF_PHD_2"/>
    <property type="match status" value="1"/>
</dbReference>
<sequence>MQNQVSTPGRRASRELASLAREGLPCVERRTRGASSSPGEAATGAGKAAVAEQGSPASKRRRVDLAADASAAGLPSRAIAAVAAALAASDEEDDREAKRALFASPPRAVAAGLVTLHAGTVTGLESVAIVAKSSPAAVVEASSDMLIASVRVAERPPTPEPLLARVGPDALAASPRDKLEAASAEERALELTGGQADGLGLRTAPVKEEVICGWTWEAARPTAPRTKPLDGAKPLAGRGPAARGAEAAAEARPPASPSPLLAMGALPPALAAYPLKFVELAAAARHALGRGRGTKVGRVLIRGQVDEEGLIACECPSCGGARHVSPSEFEEHSGSKDRRPADGIFLEEYDLSVKTLLSLINSAELGMAVAGGPGAAGAAGAAAGSALPRQPGDLHGDSCYACGQGGDLLCCDGCTTAWHLACVGLEAVPEGSWFCKFCVADGVPQRAAAAAQATPGDGARRRTPRALSGRVRYDAGEEDLRSARRRVAPRGALHRRRAGGARGARNQNKHRRLFDGTTEGGLRQGDELVYRTAQGDVLRRGTAVVSLTGPSGILCDCCGGIVSCSQFEAHAGRAQRRQPYENIYTAEGIPLKQLALLLPELGAEDEDGGDAGEDEGEAVVLEGDGATGGCVLCHVPDFQRGGFGPKTIMICDQCEREFHVGCLADSGLASLTGLPKGDWFCSPECRGVHARLRARAGAAFDPILDAATGADLLPLMLLARAAGEWDYKGVHTLLLRHRGKPVVAATARVFGPAAAELPLIATRFAARRQGHARVLVDAFVELLADLGVRRLVLPAAHETVDTWKRGFGFAHMHDDELKLYRRQLHILVFPGTEVLVKPIPGARPPPLHHVLRATPDPALHTIASTLSDMIQQVEDEDDREAVAEAVGAVLGAALEGADDPWGATQAQ</sequence>
<dbReference type="InterPro" id="IPR011011">
    <property type="entry name" value="Znf_FYVE_PHD"/>
</dbReference>
<dbReference type="GO" id="GO:0008270">
    <property type="term" value="F:zinc ion binding"/>
    <property type="evidence" value="ECO:0007669"/>
    <property type="project" value="UniProtKB-KW"/>
</dbReference>
<name>A0AAD9IMX6_PROWI</name>
<feature type="region of interest" description="Disordered" evidence="7">
    <location>
        <begin position="222"/>
        <end position="256"/>
    </location>
</feature>
<dbReference type="PANTHER" id="PTHR47025">
    <property type="entry name" value="AUTOIMMUNE REGULATOR"/>
    <property type="match status" value="1"/>
</dbReference>
<reference evidence="10" key="1">
    <citation type="submission" date="2021-01" db="EMBL/GenBank/DDBJ databases">
        <authorList>
            <person name="Eckstrom K.M.E."/>
        </authorList>
    </citation>
    <scope>NUCLEOTIDE SEQUENCE</scope>
    <source>
        <strain evidence="10">UVCC 0001</strain>
    </source>
</reference>
<dbReference type="SUPFAM" id="SSF55729">
    <property type="entry name" value="Acyl-CoA N-acyltransferases (Nat)"/>
    <property type="match status" value="1"/>
</dbReference>
<dbReference type="EMBL" id="JASFZW010000001">
    <property type="protein sequence ID" value="KAK2080410.1"/>
    <property type="molecule type" value="Genomic_DNA"/>
</dbReference>
<dbReference type="InterPro" id="IPR001965">
    <property type="entry name" value="Znf_PHD"/>
</dbReference>
<evidence type="ECO:0000313" key="10">
    <source>
        <dbReference type="EMBL" id="KAK2080410.1"/>
    </source>
</evidence>
<keyword evidence="4" id="KW-0862">Zinc</keyword>
<evidence type="ECO:0000256" key="5">
    <source>
        <dbReference type="ARBA" id="ARBA00023242"/>
    </source>
</evidence>
<evidence type="ECO:0000256" key="1">
    <source>
        <dbReference type="ARBA" id="ARBA00004123"/>
    </source>
</evidence>
<dbReference type="Gene3D" id="3.40.630.30">
    <property type="match status" value="1"/>
</dbReference>
<proteinExistence type="predicted"/>
<evidence type="ECO:0000256" key="6">
    <source>
        <dbReference type="PROSITE-ProRule" id="PRU00146"/>
    </source>
</evidence>
<feature type="region of interest" description="Disordered" evidence="7">
    <location>
        <begin position="1"/>
        <end position="64"/>
    </location>
</feature>
<dbReference type="InterPro" id="IPR019786">
    <property type="entry name" value="Zinc_finger_PHD-type_CS"/>
</dbReference>
<gene>
    <name evidence="10" type="ORF">QBZ16_000263</name>
</gene>
<dbReference type="GO" id="GO:0016747">
    <property type="term" value="F:acyltransferase activity, transferring groups other than amino-acyl groups"/>
    <property type="evidence" value="ECO:0007669"/>
    <property type="project" value="InterPro"/>
</dbReference>
<feature type="domain" description="N-acetyltransferase" evidence="9">
    <location>
        <begin position="690"/>
        <end position="840"/>
    </location>
</feature>
<evidence type="ECO:0000256" key="4">
    <source>
        <dbReference type="ARBA" id="ARBA00022833"/>
    </source>
</evidence>
<keyword evidence="11" id="KW-1185">Reference proteome</keyword>
<evidence type="ECO:0000259" key="8">
    <source>
        <dbReference type="PROSITE" id="PS50016"/>
    </source>
</evidence>
<comment type="subcellular location">
    <subcellularLocation>
        <location evidence="1">Nucleus</location>
    </subcellularLocation>
</comment>
<feature type="compositionally biased region" description="Basic residues" evidence="7">
    <location>
        <begin position="490"/>
        <end position="499"/>
    </location>
</feature>
<evidence type="ECO:0000313" key="11">
    <source>
        <dbReference type="Proteomes" id="UP001255856"/>
    </source>
</evidence>
<keyword evidence="2" id="KW-0479">Metal-binding</keyword>
<dbReference type="CDD" id="cd15567">
    <property type="entry name" value="PHD4_NSD"/>
    <property type="match status" value="1"/>
</dbReference>
<keyword evidence="5" id="KW-0539">Nucleus</keyword>
<dbReference type="Pfam" id="PF23209">
    <property type="entry name" value="IDM1_C"/>
    <property type="match status" value="1"/>
</dbReference>
<evidence type="ECO:0000256" key="2">
    <source>
        <dbReference type="ARBA" id="ARBA00022723"/>
    </source>
</evidence>
<dbReference type="InterPro" id="IPR032308">
    <property type="entry name" value="TDBD"/>
</dbReference>
<evidence type="ECO:0000256" key="3">
    <source>
        <dbReference type="ARBA" id="ARBA00022771"/>
    </source>
</evidence>
<evidence type="ECO:0000259" key="9">
    <source>
        <dbReference type="PROSITE" id="PS51186"/>
    </source>
</evidence>
<protein>
    <recommendedName>
        <fullName evidence="12">PHD-type domain-containing protein</fullName>
    </recommendedName>
</protein>
<feature type="compositionally biased region" description="Low complexity" evidence="7">
    <location>
        <begin position="231"/>
        <end position="256"/>
    </location>
</feature>
<comment type="caution">
    <text evidence="10">The sequence shown here is derived from an EMBL/GenBank/DDBJ whole genome shotgun (WGS) entry which is preliminary data.</text>
</comment>
<dbReference type="GO" id="GO:0045944">
    <property type="term" value="P:positive regulation of transcription by RNA polymerase II"/>
    <property type="evidence" value="ECO:0007669"/>
    <property type="project" value="TreeGrafter"/>
</dbReference>
<dbReference type="PROSITE" id="PS51186">
    <property type="entry name" value="GNAT"/>
    <property type="match status" value="1"/>
</dbReference>
<accession>A0AAD9IMX6</accession>
<dbReference type="Proteomes" id="UP001255856">
    <property type="component" value="Unassembled WGS sequence"/>
</dbReference>
<dbReference type="Pfam" id="PF23011">
    <property type="entry name" value="PHD-1st_NSD"/>
    <property type="match status" value="1"/>
</dbReference>
<feature type="domain" description="PHD-type" evidence="8">
    <location>
        <begin position="396"/>
        <end position="441"/>
    </location>
</feature>
<evidence type="ECO:0000256" key="7">
    <source>
        <dbReference type="SAM" id="MobiDB-lite"/>
    </source>
</evidence>
<dbReference type="SUPFAM" id="SSF57903">
    <property type="entry name" value="FYVE/PHD zinc finger"/>
    <property type="match status" value="2"/>
</dbReference>
<dbReference type="Gene3D" id="3.30.40.10">
    <property type="entry name" value="Zinc/RING finger domain, C3HC4 (zinc finger)"/>
    <property type="match status" value="2"/>
</dbReference>
<organism evidence="10 11">
    <name type="scientific">Prototheca wickerhamii</name>
    <dbReference type="NCBI Taxonomy" id="3111"/>
    <lineage>
        <taxon>Eukaryota</taxon>
        <taxon>Viridiplantae</taxon>
        <taxon>Chlorophyta</taxon>
        <taxon>core chlorophytes</taxon>
        <taxon>Trebouxiophyceae</taxon>
        <taxon>Chlorellales</taxon>
        <taxon>Chlorellaceae</taxon>
        <taxon>Prototheca</taxon>
    </lineage>
</organism>
<evidence type="ECO:0008006" key="12">
    <source>
        <dbReference type="Google" id="ProtNLM"/>
    </source>
</evidence>
<dbReference type="Pfam" id="PF16135">
    <property type="entry name" value="TDBD"/>
    <property type="match status" value="2"/>
</dbReference>
<dbReference type="AlphaFoldDB" id="A0AAD9IMX6"/>
<dbReference type="GO" id="GO:0042393">
    <property type="term" value="F:histone binding"/>
    <property type="evidence" value="ECO:0007669"/>
    <property type="project" value="TreeGrafter"/>
</dbReference>
<dbReference type="GO" id="GO:0003682">
    <property type="term" value="F:chromatin binding"/>
    <property type="evidence" value="ECO:0007669"/>
    <property type="project" value="TreeGrafter"/>
</dbReference>
<keyword evidence="3 6" id="KW-0863">Zinc-finger</keyword>
<dbReference type="PANTHER" id="PTHR47025:SF2">
    <property type="entry name" value="AUTOIMMUNE REGULATOR"/>
    <property type="match status" value="1"/>
</dbReference>
<dbReference type="InterPro" id="IPR016181">
    <property type="entry name" value="Acyl_CoA_acyltransferase"/>
</dbReference>
<dbReference type="PROSITE" id="PS01359">
    <property type="entry name" value="ZF_PHD_1"/>
    <property type="match status" value="1"/>
</dbReference>
<dbReference type="GO" id="GO:0005634">
    <property type="term" value="C:nucleus"/>
    <property type="evidence" value="ECO:0007669"/>
    <property type="project" value="UniProtKB-SubCell"/>
</dbReference>